<feature type="transmembrane region" description="Helical" evidence="6">
    <location>
        <begin position="136"/>
        <end position="160"/>
    </location>
</feature>
<feature type="transmembrane region" description="Helical" evidence="6">
    <location>
        <begin position="338"/>
        <end position="361"/>
    </location>
</feature>
<dbReference type="GO" id="GO:0055091">
    <property type="term" value="P:phospholipid homeostasis"/>
    <property type="evidence" value="ECO:0007669"/>
    <property type="project" value="TreeGrafter"/>
</dbReference>
<feature type="transmembrane region" description="Helical" evidence="6">
    <location>
        <begin position="94"/>
        <end position="116"/>
    </location>
</feature>
<dbReference type="Proteomes" id="UP000198994">
    <property type="component" value="Unassembled WGS sequence"/>
</dbReference>
<sequence length="862" mass="92278">MAEHEPRTLVSRALRVTEHPALKIAIPIVIGVIAVVVLHKLASHVRWTDVKADLAATKPTVLLAALGCTVLSFIGIAFYDLLAMRAVAPGRMPALVPSVTGAAGYAITGLLGVSYITGTAVRYRVYSAFGLDLVTIGAILAISWSGFVSALILAFGALLTLHPAGLSSVVNIAPAIETSLGVALLVALCGYLLWLATGQRRLKTGGYSIELPGPLQACGLTLAGLLDVSGAALTLYVLLPADIVPNLPFFAAVFFAAVGLGILSHSPGGLGVFEATIIAGLGASGRSDVLASLLLYRLVYTVLPFAIAGSGLAITAAMASRGRLTSTSGVLWRSIKPVVPVLASALAVFAGAVLLVSGNLPAEGSRLEILRDVLPLGVVEVSHLAGSLAGVLLIVIAAGLYRKLYRAWLFAMVLIAVGFAVSLAKGLDWIEALSMIAAFAVLGLLRPAFYRAEDVSLFRLDRRWLLSVLVLAAAVLWVGLFAYDHVDYRNSLWWQFSWNGDAPRFLRASLVVAIVLAAVLVNSLISHRATVRGNNGIPDAVRRLVAESEDTEANIALTGDKQFLLSEDESAFVAYADTGKSLISQGDPVGDAKAGTALIWALREKAYREGKRVAFYSVSPAYLPTYLDLGLSLLKIGEVARVDLRGFTLDGSKRKDLRQARNRAARDGFVFEVVSQADAQAILPNLKQISDAWLAQKQGEEKGFSLGAFTDDYMRNFDVAVLRNPDGKIVAFANLFRGANRHELSLDLMRYLPDAPHFAMDALFAEMMLWGAAEGFHWMSLGAAPFSGVENRELAPLWNRIGGFIYEHGEHFYRFEGLRAFKEKFDPAWTPNYLACPGGLAAPRILYEVNVLVSGGLRGLMK</sequence>
<feature type="domain" description="Phosphatidylglycerol lysyltransferase C-terminal" evidence="7">
    <location>
        <begin position="547"/>
        <end position="835"/>
    </location>
</feature>
<dbReference type="GO" id="GO:0005886">
    <property type="term" value="C:plasma membrane"/>
    <property type="evidence" value="ECO:0007669"/>
    <property type="project" value="UniProtKB-SubCell"/>
</dbReference>
<dbReference type="OrthoDB" id="145485at2"/>
<evidence type="ECO:0000256" key="2">
    <source>
        <dbReference type="ARBA" id="ARBA00022475"/>
    </source>
</evidence>
<dbReference type="InterPro" id="IPR051211">
    <property type="entry name" value="PG_lysyltransferase"/>
</dbReference>
<keyword evidence="3 6" id="KW-0812">Transmembrane</keyword>
<evidence type="ECO:0000313" key="8">
    <source>
        <dbReference type="EMBL" id="SDE74760.1"/>
    </source>
</evidence>
<dbReference type="STRING" id="282683.SAMN04488105_10744"/>
<feature type="transmembrane region" description="Helical" evidence="6">
    <location>
        <begin position="433"/>
        <end position="452"/>
    </location>
</feature>
<name>A0A1G7FFT6_9RHOB</name>
<comment type="subcellular location">
    <subcellularLocation>
        <location evidence="1">Cell membrane</location>
        <topology evidence="1">Multi-pass membrane protein</topology>
    </subcellularLocation>
</comment>
<feature type="transmembrane region" description="Helical" evidence="6">
    <location>
        <begin position="21"/>
        <end position="41"/>
    </location>
</feature>
<evidence type="ECO:0000256" key="3">
    <source>
        <dbReference type="ARBA" id="ARBA00022692"/>
    </source>
</evidence>
<evidence type="ECO:0000259" key="7">
    <source>
        <dbReference type="Pfam" id="PF09924"/>
    </source>
</evidence>
<accession>A0A1G7FFT6</accession>
<dbReference type="PANTHER" id="PTHR34697:SF2">
    <property type="entry name" value="PHOSPHATIDYLGLYCEROL LYSYLTRANSFERASE"/>
    <property type="match status" value="1"/>
</dbReference>
<dbReference type="SUPFAM" id="SSF55729">
    <property type="entry name" value="Acyl-CoA N-acyltransferases (Nat)"/>
    <property type="match status" value="1"/>
</dbReference>
<protein>
    <submittedName>
        <fullName evidence="8">Phosphatidylglycerol lysyltransferase</fullName>
    </submittedName>
</protein>
<keyword evidence="4 6" id="KW-1133">Transmembrane helix</keyword>
<evidence type="ECO:0000256" key="6">
    <source>
        <dbReference type="SAM" id="Phobius"/>
    </source>
</evidence>
<evidence type="ECO:0000256" key="5">
    <source>
        <dbReference type="ARBA" id="ARBA00023136"/>
    </source>
</evidence>
<dbReference type="InterPro" id="IPR024320">
    <property type="entry name" value="LPG_synthase_C"/>
</dbReference>
<evidence type="ECO:0000256" key="4">
    <source>
        <dbReference type="ARBA" id="ARBA00022989"/>
    </source>
</evidence>
<dbReference type="PANTHER" id="PTHR34697">
    <property type="entry name" value="PHOSPHATIDYLGLYCEROL LYSYLTRANSFERASE"/>
    <property type="match status" value="1"/>
</dbReference>
<proteinExistence type="predicted"/>
<dbReference type="EMBL" id="FNAV01000007">
    <property type="protein sequence ID" value="SDE74760.1"/>
    <property type="molecule type" value="Genomic_DNA"/>
</dbReference>
<feature type="transmembrane region" description="Helical" evidence="6">
    <location>
        <begin position="246"/>
        <end position="264"/>
    </location>
</feature>
<organism evidence="8 9">
    <name type="scientific">Salipiger thiooxidans</name>
    <dbReference type="NCBI Taxonomy" id="282683"/>
    <lineage>
        <taxon>Bacteria</taxon>
        <taxon>Pseudomonadati</taxon>
        <taxon>Pseudomonadota</taxon>
        <taxon>Alphaproteobacteria</taxon>
        <taxon>Rhodobacterales</taxon>
        <taxon>Roseobacteraceae</taxon>
        <taxon>Salipiger</taxon>
    </lineage>
</organism>
<feature type="transmembrane region" description="Helical" evidence="6">
    <location>
        <begin position="172"/>
        <end position="194"/>
    </location>
</feature>
<evidence type="ECO:0000313" key="9">
    <source>
        <dbReference type="Proteomes" id="UP000198994"/>
    </source>
</evidence>
<feature type="transmembrane region" description="Helical" evidence="6">
    <location>
        <begin position="381"/>
        <end position="401"/>
    </location>
</feature>
<keyword evidence="9" id="KW-1185">Reference proteome</keyword>
<feature type="transmembrane region" description="Helical" evidence="6">
    <location>
        <begin position="408"/>
        <end position="427"/>
    </location>
</feature>
<dbReference type="NCBIfam" id="NF033480">
    <property type="entry name" value="bifunc_MprF"/>
    <property type="match status" value="1"/>
</dbReference>
<gene>
    <name evidence="8" type="ORF">SAMN04488105_10744</name>
</gene>
<keyword evidence="2" id="KW-1003">Cell membrane</keyword>
<feature type="transmembrane region" description="Helical" evidence="6">
    <location>
        <begin position="294"/>
        <end position="317"/>
    </location>
</feature>
<dbReference type="InterPro" id="IPR016181">
    <property type="entry name" value="Acyl_CoA_acyltransferase"/>
</dbReference>
<feature type="transmembrane region" description="Helical" evidence="6">
    <location>
        <begin position="505"/>
        <end position="525"/>
    </location>
</feature>
<keyword evidence="5 6" id="KW-0472">Membrane</keyword>
<keyword evidence="8" id="KW-0808">Transferase</keyword>
<dbReference type="RefSeq" id="WP_089959215.1">
    <property type="nucleotide sequence ID" value="NZ_FNAV01000007.1"/>
</dbReference>
<dbReference type="Pfam" id="PF09924">
    <property type="entry name" value="LPG_synthase_C"/>
    <property type="match status" value="1"/>
</dbReference>
<dbReference type="AlphaFoldDB" id="A0A1G7FFT6"/>
<feature type="transmembrane region" description="Helical" evidence="6">
    <location>
        <begin position="464"/>
        <end position="485"/>
    </location>
</feature>
<reference evidence="9" key="1">
    <citation type="submission" date="2016-10" db="EMBL/GenBank/DDBJ databases">
        <authorList>
            <person name="Varghese N."/>
            <person name="Submissions S."/>
        </authorList>
    </citation>
    <scope>NUCLEOTIDE SEQUENCE [LARGE SCALE GENOMIC DNA]</scope>
    <source>
        <strain evidence="9">DSM 10146</strain>
    </source>
</reference>
<feature type="transmembrane region" description="Helical" evidence="6">
    <location>
        <begin position="61"/>
        <end position="82"/>
    </location>
</feature>
<evidence type="ECO:0000256" key="1">
    <source>
        <dbReference type="ARBA" id="ARBA00004651"/>
    </source>
</evidence>
<dbReference type="GO" id="GO:0016755">
    <property type="term" value="F:aminoacyltransferase activity"/>
    <property type="evidence" value="ECO:0007669"/>
    <property type="project" value="TreeGrafter"/>
</dbReference>